<feature type="compositionally biased region" description="Basic and acidic residues" evidence="1">
    <location>
        <begin position="222"/>
        <end position="234"/>
    </location>
</feature>
<dbReference type="EMBL" id="JAECZO010000075">
    <property type="protein sequence ID" value="KAK7196392.1"/>
    <property type="molecule type" value="Genomic_DNA"/>
</dbReference>
<proteinExistence type="predicted"/>
<keyword evidence="2" id="KW-0472">Membrane</keyword>
<protein>
    <recommendedName>
        <fullName evidence="5">MSP domain-containing protein</fullName>
    </recommendedName>
</protein>
<evidence type="ECO:0008006" key="5">
    <source>
        <dbReference type="Google" id="ProtNLM"/>
    </source>
</evidence>
<dbReference type="AlphaFoldDB" id="A0AAW0ET09"/>
<evidence type="ECO:0000313" key="3">
    <source>
        <dbReference type="EMBL" id="KAK7196392.1"/>
    </source>
</evidence>
<evidence type="ECO:0000256" key="1">
    <source>
        <dbReference type="SAM" id="MobiDB-lite"/>
    </source>
</evidence>
<feature type="region of interest" description="Disordered" evidence="1">
    <location>
        <begin position="214"/>
        <end position="319"/>
    </location>
</feature>
<organism evidence="3 4">
    <name type="scientific">Novymonas esmeraldas</name>
    <dbReference type="NCBI Taxonomy" id="1808958"/>
    <lineage>
        <taxon>Eukaryota</taxon>
        <taxon>Discoba</taxon>
        <taxon>Euglenozoa</taxon>
        <taxon>Kinetoplastea</taxon>
        <taxon>Metakinetoplastina</taxon>
        <taxon>Trypanosomatida</taxon>
        <taxon>Trypanosomatidae</taxon>
        <taxon>Novymonas</taxon>
    </lineage>
</organism>
<sequence>MALSASCDALYFPAEPRDNVVTLCWTPQEAPLQPNTTVLYKVKCTAPQLFHVQPRYGGLVLADATGTATPAPSQTTTITFGLRGGGGGGADGEDDGAAAPSAVSRHTTRGASATPGGGGGGPAYQERFAVEYVVVQSEPLALQQIHGSLGDAARLTEVVKNMWSLIASGAIPRAHLGAQATLHLKVYTINVVLHPSDPAPGGDGAKIVVPPEARLVPPGSAADRHGGGGGRGDKGGQSPPAAPPPSSRQPGSDGADRQGSTASSAASRRKPADELRALRDEINTMRRESVAPGSSNGGGSARNTASPVAMTPSNKTRSSEVLAAAAPSSAVVSAGGKSSGDQVMRFAGAGADKQRAGGIKVYVVLAVMLALYVCLLWMRRGATHAGESGAVAAPSNAVQVSSRDVKLVSE</sequence>
<keyword evidence="2" id="KW-1133">Transmembrane helix</keyword>
<keyword evidence="2" id="KW-0812">Transmembrane</keyword>
<feature type="compositionally biased region" description="Basic and acidic residues" evidence="1">
    <location>
        <begin position="270"/>
        <end position="289"/>
    </location>
</feature>
<dbReference type="Proteomes" id="UP001430356">
    <property type="component" value="Unassembled WGS sequence"/>
</dbReference>
<feature type="compositionally biased region" description="Polar residues" evidence="1">
    <location>
        <begin position="301"/>
        <end position="316"/>
    </location>
</feature>
<evidence type="ECO:0000313" key="4">
    <source>
        <dbReference type="Proteomes" id="UP001430356"/>
    </source>
</evidence>
<accession>A0AAW0ET09</accession>
<name>A0AAW0ET09_9TRYP</name>
<reference evidence="3 4" key="1">
    <citation type="journal article" date="2021" name="MBio">
        <title>A New Model Trypanosomatid, Novymonas esmeraldas: Genomic Perception of Its 'Candidatus Pandoraea novymonadis' Endosymbiont.</title>
        <authorList>
            <person name="Zakharova A."/>
            <person name="Saura A."/>
            <person name="Butenko A."/>
            <person name="Podesvova L."/>
            <person name="Warmusova S."/>
            <person name="Kostygov A.Y."/>
            <person name="Nenarokova A."/>
            <person name="Lukes J."/>
            <person name="Opperdoes F.R."/>
            <person name="Yurchenko V."/>
        </authorList>
    </citation>
    <scope>NUCLEOTIDE SEQUENCE [LARGE SCALE GENOMIC DNA]</scope>
    <source>
        <strain evidence="3 4">E262AT.01</strain>
    </source>
</reference>
<evidence type="ECO:0000256" key="2">
    <source>
        <dbReference type="SAM" id="Phobius"/>
    </source>
</evidence>
<feature type="transmembrane region" description="Helical" evidence="2">
    <location>
        <begin position="361"/>
        <end position="378"/>
    </location>
</feature>
<comment type="caution">
    <text evidence="3">The sequence shown here is derived from an EMBL/GenBank/DDBJ whole genome shotgun (WGS) entry which is preliminary data.</text>
</comment>
<feature type="region of interest" description="Disordered" evidence="1">
    <location>
        <begin position="84"/>
        <end position="121"/>
    </location>
</feature>
<keyword evidence="4" id="KW-1185">Reference proteome</keyword>
<gene>
    <name evidence="3" type="ORF">NESM_000576000</name>
</gene>
<dbReference type="SUPFAM" id="SSF49354">
    <property type="entry name" value="PapD-like"/>
    <property type="match status" value="1"/>
</dbReference>
<dbReference type="InterPro" id="IPR008962">
    <property type="entry name" value="PapD-like_sf"/>
</dbReference>